<keyword evidence="2" id="KW-0677">Repeat</keyword>
<proteinExistence type="predicted"/>
<keyword evidence="1" id="KW-0880">Kelch repeat</keyword>
<dbReference type="OrthoDB" id="624345at2759"/>
<dbReference type="SUPFAM" id="SSF117281">
    <property type="entry name" value="Kelch motif"/>
    <property type="match status" value="1"/>
</dbReference>
<evidence type="ECO:0000313" key="5">
    <source>
        <dbReference type="Proteomes" id="UP000499080"/>
    </source>
</evidence>
<dbReference type="Proteomes" id="UP000499080">
    <property type="component" value="Unassembled WGS sequence"/>
</dbReference>
<dbReference type="InterPro" id="IPR015915">
    <property type="entry name" value="Kelch-typ_b-propeller"/>
</dbReference>
<dbReference type="SMART" id="SM00875">
    <property type="entry name" value="BACK"/>
    <property type="match status" value="1"/>
</dbReference>
<dbReference type="Pfam" id="PF07707">
    <property type="entry name" value="BACK"/>
    <property type="match status" value="1"/>
</dbReference>
<evidence type="ECO:0000256" key="1">
    <source>
        <dbReference type="ARBA" id="ARBA00022441"/>
    </source>
</evidence>
<dbReference type="SUPFAM" id="SSF54695">
    <property type="entry name" value="POZ domain"/>
    <property type="match status" value="1"/>
</dbReference>
<dbReference type="InterPro" id="IPR011333">
    <property type="entry name" value="SKP1/BTB/POZ_sf"/>
</dbReference>
<dbReference type="Gene3D" id="3.30.710.10">
    <property type="entry name" value="Potassium Channel Kv1.1, Chain A"/>
    <property type="match status" value="1"/>
</dbReference>
<keyword evidence="5" id="KW-1185">Reference proteome</keyword>
<dbReference type="Gene3D" id="1.25.40.420">
    <property type="match status" value="1"/>
</dbReference>
<dbReference type="Pfam" id="PF00651">
    <property type="entry name" value="BTB"/>
    <property type="match status" value="1"/>
</dbReference>
<evidence type="ECO:0000313" key="4">
    <source>
        <dbReference type="EMBL" id="GBN42315.1"/>
    </source>
</evidence>
<reference evidence="4 5" key="1">
    <citation type="journal article" date="2019" name="Sci. Rep.">
        <title>Orb-weaving spider Araneus ventricosus genome elucidates the spidroin gene catalogue.</title>
        <authorList>
            <person name="Kono N."/>
            <person name="Nakamura H."/>
            <person name="Ohtoshi R."/>
            <person name="Moran D.A.P."/>
            <person name="Shinohara A."/>
            <person name="Yoshida Y."/>
            <person name="Fujiwara M."/>
            <person name="Mori M."/>
            <person name="Tomita M."/>
            <person name="Arakawa K."/>
        </authorList>
    </citation>
    <scope>NUCLEOTIDE SEQUENCE [LARGE SCALE GENOMIC DNA]</scope>
</reference>
<feature type="domain" description="BTB" evidence="3">
    <location>
        <begin position="24"/>
        <end position="89"/>
    </location>
</feature>
<dbReference type="PANTHER" id="PTHR45632">
    <property type="entry name" value="LD33804P"/>
    <property type="match status" value="1"/>
</dbReference>
<sequence>MSAPPTSFAEIFNSGYWEGMQEITDGTLQTDDGKNFRIHRVVLSQSSSYFRALFSFHLNQETVVIPCIDSELFEIILIYIYTNKIALDEKNVYDLLMVLDYLLLDDLLKSCEAFAIQNMTSTNCLSLLTVASDCNRSAVFEKCYRYVLVHFEDILEASNGEFEILPLNILNQLLESNSLNVISEISVWKAIVSWTEAKGSTRLPHVPILLTFLRLEEGADEELVAEILSHSIVSSNPHIFGLMMSNDFRFHATCTPPSQHARLQPCYKNLLSSYRPRVPSRMMLQIGQRIYMFDRSSLGAIFDIVEEEWLRVREIPPRPSLDGWIIILREQLYHIGQRSRIDHDSMNMISSYDFERNSWELITHIRNNVIYGAVTFKDRIFIVGVSKIEPAHMVCLAYDPANETWTMLPSPNIFREKFSVVACHEKVFVISGLQVINLLRLTNAYVVTDVLLHGFSGCIARNGAATSATILSVPGSSKPVKDEQMKQSWKMIAVHLPLLLRIFPKQLHLKIF</sequence>
<dbReference type="EMBL" id="BGPR01009792">
    <property type="protein sequence ID" value="GBN42315.1"/>
    <property type="molecule type" value="Genomic_DNA"/>
</dbReference>
<dbReference type="SMART" id="SM00225">
    <property type="entry name" value="BTB"/>
    <property type="match status" value="1"/>
</dbReference>
<protein>
    <submittedName>
        <fullName evidence="4">Kelch-like protein 17</fullName>
    </submittedName>
</protein>
<dbReference type="InterPro" id="IPR011705">
    <property type="entry name" value="BACK"/>
</dbReference>
<dbReference type="CDD" id="cd18186">
    <property type="entry name" value="BTB_POZ_ZBTB_KLHL-like"/>
    <property type="match status" value="1"/>
</dbReference>
<name>A0A4Y2NRU5_ARAVE</name>
<dbReference type="PROSITE" id="PS50097">
    <property type="entry name" value="BTB"/>
    <property type="match status" value="1"/>
</dbReference>
<accession>A0A4Y2NRU5</accession>
<evidence type="ECO:0000259" key="3">
    <source>
        <dbReference type="PROSITE" id="PS50097"/>
    </source>
</evidence>
<dbReference type="Gene3D" id="2.120.10.80">
    <property type="entry name" value="Kelch-type beta propeller"/>
    <property type="match status" value="1"/>
</dbReference>
<dbReference type="AlphaFoldDB" id="A0A4Y2NRU5"/>
<evidence type="ECO:0000256" key="2">
    <source>
        <dbReference type="ARBA" id="ARBA00022737"/>
    </source>
</evidence>
<dbReference type="InterPro" id="IPR000210">
    <property type="entry name" value="BTB/POZ_dom"/>
</dbReference>
<comment type="caution">
    <text evidence="4">The sequence shown here is derived from an EMBL/GenBank/DDBJ whole genome shotgun (WGS) entry which is preliminary data.</text>
</comment>
<organism evidence="4 5">
    <name type="scientific">Araneus ventricosus</name>
    <name type="common">Orbweaver spider</name>
    <name type="synonym">Epeira ventricosa</name>
    <dbReference type="NCBI Taxonomy" id="182803"/>
    <lineage>
        <taxon>Eukaryota</taxon>
        <taxon>Metazoa</taxon>
        <taxon>Ecdysozoa</taxon>
        <taxon>Arthropoda</taxon>
        <taxon>Chelicerata</taxon>
        <taxon>Arachnida</taxon>
        <taxon>Araneae</taxon>
        <taxon>Araneomorphae</taxon>
        <taxon>Entelegynae</taxon>
        <taxon>Araneoidea</taxon>
        <taxon>Araneidae</taxon>
        <taxon>Araneus</taxon>
    </lineage>
</organism>
<gene>
    <name evidence="4" type="primary">Klhl17_2</name>
    <name evidence="4" type="ORF">AVEN_235948_1</name>
</gene>
<dbReference type="PANTHER" id="PTHR45632:SF3">
    <property type="entry name" value="KELCH-LIKE PROTEIN 32"/>
    <property type="match status" value="1"/>
</dbReference>